<dbReference type="Pfam" id="PF04117">
    <property type="entry name" value="Mpv17_PMP22"/>
    <property type="match status" value="1"/>
</dbReference>
<keyword evidence="3 6" id="KW-0812">Transmembrane</keyword>
<keyword evidence="5 6" id="KW-0472">Membrane</keyword>
<protein>
    <submittedName>
        <fullName evidence="7">Uncharacterized protein</fullName>
    </submittedName>
</protein>
<comment type="caution">
    <text evidence="7">The sequence shown here is derived from an EMBL/GenBank/DDBJ whole genome shotgun (WGS) entry which is preliminary data.</text>
</comment>
<evidence type="ECO:0000313" key="7">
    <source>
        <dbReference type="EMBL" id="PRP80744.1"/>
    </source>
</evidence>
<keyword evidence="8" id="KW-1185">Reference proteome</keyword>
<dbReference type="AlphaFoldDB" id="A0A2P6N9V8"/>
<name>A0A2P6N9V8_9EUKA</name>
<comment type="subcellular location">
    <subcellularLocation>
        <location evidence="1">Membrane</location>
        <topology evidence="1">Multi-pass membrane protein</topology>
    </subcellularLocation>
</comment>
<dbReference type="Proteomes" id="UP000241769">
    <property type="component" value="Unassembled WGS sequence"/>
</dbReference>
<evidence type="ECO:0000256" key="4">
    <source>
        <dbReference type="ARBA" id="ARBA00022989"/>
    </source>
</evidence>
<dbReference type="GO" id="GO:0016020">
    <property type="term" value="C:membrane"/>
    <property type="evidence" value="ECO:0007669"/>
    <property type="project" value="UniProtKB-SubCell"/>
</dbReference>
<evidence type="ECO:0000313" key="8">
    <source>
        <dbReference type="Proteomes" id="UP000241769"/>
    </source>
</evidence>
<feature type="transmembrane region" description="Helical" evidence="6">
    <location>
        <begin position="108"/>
        <end position="129"/>
    </location>
</feature>
<keyword evidence="4 6" id="KW-1133">Transmembrane helix</keyword>
<dbReference type="InterPro" id="IPR007248">
    <property type="entry name" value="Mpv17_PMP22"/>
</dbReference>
<dbReference type="STRING" id="1890364.A0A2P6N9V8"/>
<dbReference type="InParanoid" id="A0A2P6N9V8"/>
<dbReference type="GO" id="GO:0005737">
    <property type="term" value="C:cytoplasm"/>
    <property type="evidence" value="ECO:0007669"/>
    <property type="project" value="TreeGrafter"/>
</dbReference>
<dbReference type="PANTHER" id="PTHR11266:SF80">
    <property type="entry name" value="PEROXISOMAL MEMBRANE PROTEIN 2"/>
    <property type="match status" value="1"/>
</dbReference>
<evidence type="ECO:0000256" key="2">
    <source>
        <dbReference type="ARBA" id="ARBA00006824"/>
    </source>
</evidence>
<dbReference type="PANTHER" id="PTHR11266">
    <property type="entry name" value="PEROXISOMAL MEMBRANE PROTEIN 2, PXMP2 MPV17"/>
    <property type="match status" value="1"/>
</dbReference>
<evidence type="ECO:0000256" key="1">
    <source>
        <dbReference type="ARBA" id="ARBA00004141"/>
    </source>
</evidence>
<organism evidence="7 8">
    <name type="scientific">Planoprotostelium fungivorum</name>
    <dbReference type="NCBI Taxonomy" id="1890364"/>
    <lineage>
        <taxon>Eukaryota</taxon>
        <taxon>Amoebozoa</taxon>
        <taxon>Evosea</taxon>
        <taxon>Variosea</taxon>
        <taxon>Cavosteliida</taxon>
        <taxon>Cavosteliaceae</taxon>
        <taxon>Planoprotostelium</taxon>
    </lineage>
</organism>
<reference evidence="7 8" key="1">
    <citation type="journal article" date="2018" name="Genome Biol. Evol.">
        <title>Multiple Roots of Fruiting Body Formation in Amoebozoa.</title>
        <authorList>
            <person name="Hillmann F."/>
            <person name="Forbes G."/>
            <person name="Novohradska S."/>
            <person name="Ferling I."/>
            <person name="Riege K."/>
            <person name="Groth M."/>
            <person name="Westermann M."/>
            <person name="Marz M."/>
            <person name="Spaller T."/>
            <person name="Winckler T."/>
            <person name="Schaap P."/>
            <person name="Glockner G."/>
        </authorList>
    </citation>
    <scope>NUCLEOTIDE SEQUENCE [LARGE SCALE GENOMIC DNA]</scope>
    <source>
        <strain evidence="7 8">Jena</strain>
    </source>
</reference>
<sequence>MSVVKRVGTEYAMTYLAQLALHPLRTKAITGAITAGTGDLLGQLVWPRLVRKDTTKKLPSFNWRRSATFIVYGMIISSYVHFWYQLLDRISRGRKGAVLLRIILDQAISAPLTNSFFVLFVSICSGYSFDAALKRTKEVVPEQLVQHWRLWIPAQYINFKHVPPPLRVLFGNFVALFWNTYLSIRNNNTIVDTMRVPHIYAVYVNAAASTCGHSPRHVFRSSTYISTACPLSLCITCNLWHVTAVPHNSRTCKCPPTASFFDVRAPTARNLHTSVLSPHKYPSRSTRLNCQRKLVDLAAPPWYRSRDGRTEKVSGLLLTALKMVVNTAYPDEIARQVMMHWQSFIKNR</sequence>
<dbReference type="OrthoDB" id="10267969at2759"/>
<dbReference type="EMBL" id="MDYQ01000139">
    <property type="protein sequence ID" value="PRP80744.1"/>
    <property type="molecule type" value="Genomic_DNA"/>
</dbReference>
<evidence type="ECO:0000256" key="6">
    <source>
        <dbReference type="RuleBase" id="RU363053"/>
    </source>
</evidence>
<accession>A0A2P6N9V8</accession>
<feature type="transmembrane region" description="Helical" evidence="6">
    <location>
        <begin position="69"/>
        <end position="87"/>
    </location>
</feature>
<comment type="similarity">
    <text evidence="2 6">Belongs to the peroxisomal membrane protein PXMP2/4 family.</text>
</comment>
<evidence type="ECO:0000256" key="3">
    <source>
        <dbReference type="ARBA" id="ARBA00022692"/>
    </source>
</evidence>
<gene>
    <name evidence="7" type="ORF">PROFUN_11484</name>
</gene>
<evidence type="ECO:0000256" key="5">
    <source>
        <dbReference type="ARBA" id="ARBA00023136"/>
    </source>
</evidence>
<proteinExistence type="inferred from homology"/>